<dbReference type="AlphaFoldDB" id="A0A0F9TEV3"/>
<reference evidence="1" key="1">
    <citation type="journal article" date="2015" name="Nature">
        <title>Complex archaea that bridge the gap between prokaryotes and eukaryotes.</title>
        <authorList>
            <person name="Spang A."/>
            <person name="Saw J.H."/>
            <person name="Jorgensen S.L."/>
            <person name="Zaremba-Niedzwiedzka K."/>
            <person name="Martijn J."/>
            <person name="Lind A.E."/>
            <person name="van Eijk R."/>
            <person name="Schleper C."/>
            <person name="Guy L."/>
            <person name="Ettema T.J."/>
        </authorList>
    </citation>
    <scope>NUCLEOTIDE SEQUENCE</scope>
</reference>
<accession>A0A0F9TEV3</accession>
<name>A0A0F9TEV3_9ZZZZ</name>
<dbReference type="EMBL" id="LAZR01000274">
    <property type="protein sequence ID" value="KKN77764.1"/>
    <property type="molecule type" value="Genomic_DNA"/>
</dbReference>
<gene>
    <name evidence="1" type="ORF">LCGC14_0357380</name>
</gene>
<organism evidence="1">
    <name type="scientific">marine sediment metagenome</name>
    <dbReference type="NCBI Taxonomy" id="412755"/>
    <lineage>
        <taxon>unclassified sequences</taxon>
        <taxon>metagenomes</taxon>
        <taxon>ecological metagenomes</taxon>
    </lineage>
</organism>
<sequence length="176" mass="20548">MIIVEGPPKVGKTTLVHKLADLLHYVPAKPPERGMSFNDYCSMAHPRFVWDTYHWIGVINGDSPLYPESFAALDGYLRLVPTFTVLITVEKHLARDRSSSTEEFERCLLFNEVHSQYHWNDLRFDWNYGFQSWEKAPYINDVTIADIVSKYIDFRDKCDTFLQEIYYGVSRNGSRV</sequence>
<evidence type="ECO:0000313" key="1">
    <source>
        <dbReference type="EMBL" id="KKN77764.1"/>
    </source>
</evidence>
<dbReference type="SUPFAM" id="SSF52540">
    <property type="entry name" value="P-loop containing nucleoside triphosphate hydrolases"/>
    <property type="match status" value="1"/>
</dbReference>
<proteinExistence type="predicted"/>
<protein>
    <submittedName>
        <fullName evidence="1">Uncharacterized protein</fullName>
    </submittedName>
</protein>
<dbReference type="InterPro" id="IPR027417">
    <property type="entry name" value="P-loop_NTPase"/>
</dbReference>
<dbReference type="Gene3D" id="3.40.50.300">
    <property type="entry name" value="P-loop containing nucleotide triphosphate hydrolases"/>
    <property type="match status" value="1"/>
</dbReference>
<comment type="caution">
    <text evidence="1">The sequence shown here is derived from an EMBL/GenBank/DDBJ whole genome shotgun (WGS) entry which is preliminary data.</text>
</comment>